<keyword evidence="2" id="KW-0472">Membrane</keyword>
<dbReference type="RefSeq" id="WP_073410094.1">
    <property type="nucleotide sequence ID" value="NZ_FQWH01000007.1"/>
</dbReference>
<evidence type="ECO:0000313" key="3">
    <source>
        <dbReference type="EMBL" id="SHH17307.1"/>
    </source>
</evidence>
<dbReference type="AlphaFoldDB" id="A0A1M5QT52"/>
<name>A0A1M5QT52_FLAJO</name>
<dbReference type="EMBL" id="FQWH01000007">
    <property type="protein sequence ID" value="SHH17307.1"/>
    <property type="molecule type" value="Genomic_DNA"/>
</dbReference>
<evidence type="ECO:0000256" key="2">
    <source>
        <dbReference type="SAM" id="Phobius"/>
    </source>
</evidence>
<reference evidence="3 4" key="1">
    <citation type="submission" date="2016-11" db="EMBL/GenBank/DDBJ databases">
        <authorList>
            <person name="Jaros S."/>
            <person name="Januszkiewicz K."/>
            <person name="Wedrychowicz H."/>
        </authorList>
    </citation>
    <scope>NUCLEOTIDE SEQUENCE [LARGE SCALE GENOMIC DNA]</scope>
    <source>
        <strain evidence="3 4">DSM 6792</strain>
    </source>
</reference>
<feature type="transmembrane region" description="Helical" evidence="2">
    <location>
        <begin position="116"/>
        <end position="133"/>
    </location>
</feature>
<feature type="compositionally biased region" description="Acidic residues" evidence="1">
    <location>
        <begin position="248"/>
        <end position="259"/>
    </location>
</feature>
<protein>
    <submittedName>
        <fullName evidence="3">Uncharacterized protein</fullName>
    </submittedName>
</protein>
<organism evidence="3 4">
    <name type="scientific">Flavobacterium johnsoniae</name>
    <name type="common">Cytophaga johnsonae</name>
    <dbReference type="NCBI Taxonomy" id="986"/>
    <lineage>
        <taxon>Bacteria</taxon>
        <taxon>Pseudomonadati</taxon>
        <taxon>Bacteroidota</taxon>
        <taxon>Flavobacteriia</taxon>
        <taxon>Flavobacteriales</taxon>
        <taxon>Flavobacteriaceae</taxon>
        <taxon>Flavobacterium</taxon>
    </lineage>
</organism>
<dbReference type="Proteomes" id="UP000184112">
    <property type="component" value="Unassembled WGS sequence"/>
</dbReference>
<feature type="region of interest" description="Disordered" evidence="1">
    <location>
        <begin position="222"/>
        <end position="268"/>
    </location>
</feature>
<evidence type="ECO:0000313" key="4">
    <source>
        <dbReference type="Proteomes" id="UP000184112"/>
    </source>
</evidence>
<feature type="compositionally biased region" description="Basic and acidic residues" evidence="1">
    <location>
        <begin position="222"/>
        <end position="247"/>
    </location>
</feature>
<proteinExistence type="predicted"/>
<sequence>MDEEKKENSWFSQDLLSRLLNYSAFVIIFTVVICFIILTSLKSCSSSEYKATEKIKEIKFVNVPKIEKGQQIVITGQLLKELKSSVDSLNYNIRKFEDIKSEIVKIEERNKDDMKFYLTILGSIIAVVGFFGFKSINDTRESSIKIATDEAKLTAKGIATAEAKDAIKIEHQDWSTKISTIEKNYDDLKTLLAPIGDLETKVTILKIRIDTLENNSPDKEINESVMLEGDKTVDDQSKVEEISIKDDIDSDENSDDLDSEDKFADKIV</sequence>
<keyword evidence="2" id="KW-0812">Transmembrane</keyword>
<evidence type="ECO:0000256" key="1">
    <source>
        <dbReference type="SAM" id="MobiDB-lite"/>
    </source>
</evidence>
<feature type="transmembrane region" description="Helical" evidence="2">
    <location>
        <begin position="20"/>
        <end position="41"/>
    </location>
</feature>
<gene>
    <name evidence="3" type="ORF">SAMN05444388_107159</name>
</gene>
<accession>A0A1M5QT52</accession>
<keyword evidence="2" id="KW-1133">Transmembrane helix</keyword>